<gene>
    <name evidence="2" type="ORF">INE88_01053</name>
</gene>
<dbReference type="EMBL" id="CP072227">
    <property type="protein sequence ID" value="QUT44263.1"/>
    <property type="molecule type" value="Genomic_DNA"/>
</dbReference>
<dbReference type="KEGG" id="beg:INE88_01053"/>
<sequence>MAPAKENLKQLEELLAGEGEGSLLVCYETGRDKPHAASSYQLYPVHPGQDGMTYQFLSLLHVGVETARISAFIPDTRMEVYRFPRMSALPPFFRDTPVKEYITGGLLPHIRENGLKPVVSVNLRDMAFTRSEGLPVEPGGVLRLNAGQIDRLTEFRRRQDELAARYKYIPRYKLPLRVIETPKGVLVFSGGDIGRKGIDSFYKFLLGNYFSIHMESGPVRQYRVDSPSARLYGLTDLSCRKEAGPNRYTFDPFDAYAGIGASEKKGWTLEFATDMEPSDTEYRRLEDFSGCRPEGNSRDICRLLALRRHFDRDIILDPAFAYHFRFKEFVRRMDDCVNGLSKGDSMERILDEVREKSDRILRTDFRVRGYGTSDRQKENKPGKAKKNSNRKQLKR</sequence>
<proteinExistence type="predicted"/>
<feature type="compositionally biased region" description="Basic residues" evidence="1">
    <location>
        <begin position="382"/>
        <end position="395"/>
    </location>
</feature>
<evidence type="ECO:0000313" key="3">
    <source>
        <dbReference type="Proteomes" id="UP000679226"/>
    </source>
</evidence>
<dbReference type="InterPro" id="IPR046110">
    <property type="entry name" value="DUF6047"/>
</dbReference>
<name>A0A975KDU4_9BACE</name>
<reference evidence="2" key="1">
    <citation type="journal article" date="2021" name="PLoS Genet.">
        <title>Mobile Type VI secretion system loci of the gut Bacteroidales display extensive intra-ecosystem transfer, multi-species spread and geographical clustering.</title>
        <authorList>
            <person name="Garcia-Bayona L."/>
            <person name="Coyne M.J."/>
            <person name="Comstock L.E."/>
        </authorList>
    </citation>
    <scope>NUCLEOTIDE SEQUENCE</scope>
    <source>
        <strain evidence="2">CL11T00C20</strain>
    </source>
</reference>
<organism evidence="2 3">
    <name type="scientific">Bacteroides eggerthii</name>
    <dbReference type="NCBI Taxonomy" id="28111"/>
    <lineage>
        <taxon>Bacteria</taxon>
        <taxon>Pseudomonadati</taxon>
        <taxon>Bacteroidota</taxon>
        <taxon>Bacteroidia</taxon>
        <taxon>Bacteroidales</taxon>
        <taxon>Bacteroidaceae</taxon>
        <taxon>Bacteroides</taxon>
    </lineage>
</organism>
<dbReference type="AlphaFoldDB" id="A0A975KDU4"/>
<accession>A0A975KDU4</accession>
<dbReference type="Pfam" id="PF19513">
    <property type="entry name" value="DUF6047"/>
    <property type="match status" value="1"/>
</dbReference>
<dbReference type="Proteomes" id="UP000679226">
    <property type="component" value="Chromosome"/>
</dbReference>
<protein>
    <submittedName>
        <fullName evidence="2">Uncharacterized protein</fullName>
    </submittedName>
</protein>
<evidence type="ECO:0000313" key="2">
    <source>
        <dbReference type="EMBL" id="QUT44263.1"/>
    </source>
</evidence>
<feature type="region of interest" description="Disordered" evidence="1">
    <location>
        <begin position="367"/>
        <end position="395"/>
    </location>
</feature>
<evidence type="ECO:0000256" key="1">
    <source>
        <dbReference type="SAM" id="MobiDB-lite"/>
    </source>
</evidence>